<sequence>MKTKNLLCLAVICLLVGCSSSDPASITDGASQQQIDDYNALIEAEAKSVSESPELKRNE</sequence>
<keyword evidence="1" id="KW-0732">Signal</keyword>
<evidence type="ECO:0000313" key="3">
    <source>
        <dbReference type="Proteomes" id="UP001202961"/>
    </source>
</evidence>
<accession>A0ABT0U9S2</accession>
<organism evidence="2 3">
    <name type="scientific">Aporhodopirellula aestuarii</name>
    <dbReference type="NCBI Taxonomy" id="2950107"/>
    <lineage>
        <taxon>Bacteria</taxon>
        <taxon>Pseudomonadati</taxon>
        <taxon>Planctomycetota</taxon>
        <taxon>Planctomycetia</taxon>
        <taxon>Pirellulales</taxon>
        <taxon>Pirellulaceae</taxon>
        <taxon>Aporhodopirellula</taxon>
    </lineage>
</organism>
<dbReference type="PROSITE" id="PS51257">
    <property type="entry name" value="PROKAR_LIPOPROTEIN"/>
    <property type="match status" value="1"/>
</dbReference>
<dbReference type="RefSeq" id="WP_250931380.1">
    <property type="nucleotide sequence ID" value="NZ_JAMQBK010000063.1"/>
</dbReference>
<keyword evidence="3" id="KW-1185">Reference proteome</keyword>
<feature type="signal peptide" evidence="1">
    <location>
        <begin position="1"/>
        <end position="24"/>
    </location>
</feature>
<proteinExistence type="predicted"/>
<evidence type="ECO:0008006" key="4">
    <source>
        <dbReference type="Google" id="ProtNLM"/>
    </source>
</evidence>
<gene>
    <name evidence="2" type="ORF">NB063_23660</name>
</gene>
<dbReference type="EMBL" id="JAMQBK010000063">
    <property type="protein sequence ID" value="MCM2373621.1"/>
    <property type="molecule type" value="Genomic_DNA"/>
</dbReference>
<dbReference type="Proteomes" id="UP001202961">
    <property type="component" value="Unassembled WGS sequence"/>
</dbReference>
<feature type="chain" id="PRO_5046270138" description="Secreted protein" evidence="1">
    <location>
        <begin position="25"/>
        <end position="59"/>
    </location>
</feature>
<comment type="caution">
    <text evidence="2">The sequence shown here is derived from an EMBL/GenBank/DDBJ whole genome shotgun (WGS) entry which is preliminary data.</text>
</comment>
<reference evidence="2 3" key="1">
    <citation type="journal article" date="2022" name="Syst. Appl. Microbiol.">
        <title>Rhodopirellula aestuarii sp. nov., a novel member of the genus Rhodopirellula isolated from brackish sediments collected in the Tagus River estuary, Portugal.</title>
        <authorList>
            <person name="Vitorino I.R."/>
            <person name="Klimek D."/>
            <person name="Calusinska M."/>
            <person name="Lobo-da-Cunha A."/>
            <person name="Vasconcelos V."/>
            <person name="Lage O.M."/>
        </authorList>
    </citation>
    <scope>NUCLEOTIDE SEQUENCE [LARGE SCALE GENOMIC DNA]</scope>
    <source>
        <strain evidence="2 3">ICT_H3.1</strain>
    </source>
</reference>
<name>A0ABT0U9S2_9BACT</name>
<evidence type="ECO:0000256" key="1">
    <source>
        <dbReference type="SAM" id="SignalP"/>
    </source>
</evidence>
<evidence type="ECO:0000313" key="2">
    <source>
        <dbReference type="EMBL" id="MCM2373621.1"/>
    </source>
</evidence>
<protein>
    <recommendedName>
        <fullName evidence="4">Secreted protein</fullName>
    </recommendedName>
</protein>